<gene>
    <name evidence="2" type="ORF">ACFSL4_22360</name>
</gene>
<feature type="domain" description="DUF397" evidence="1">
    <location>
        <begin position="22"/>
        <end position="73"/>
    </location>
</feature>
<proteinExistence type="predicted"/>
<dbReference type="Pfam" id="PF04149">
    <property type="entry name" value="DUF397"/>
    <property type="match status" value="1"/>
</dbReference>
<name>A0ABW4IU20_9ACTN</name>
<dbReference type="Proteomes" id="UP001597261">
    <property type="component" value="Unassembled WGS sequence"/>
</dbReference>
<sequence length="78" mass="8442">ATGHNRYNIGVTMLIRQGALTKWTKSSYSAVNGDCVEVKARGNSTIAVRDSKAPQRPALGFTAETWSAFILDVSRGQD</sequence>
<evidence type="ECO:0000313" key="3">
    <source>
        <dbReference type="Proteomes" id="UP001597261"/>
    </source>
</evidence>
<dbReference type="RefSeq" id="WP_381085708.1">
    <property type="nucleotide sequence ID" value="NZ_JBHUDX010000062.1"/>
</dbReference>
<evidence type="ECO:0000259" key="1">
    <source>
        <dbReference type="Pfam" id="PF04149"/>
    </source>
</evidence>
<evidence type="ECO:0000313" key="2">
    <source>
        <dbReference type="EMBL" id="MFD1660870.1"/>
    </source>
</evidence>
<protein>
    <submittedName>
        <fullName evidence="2">DUF397 domain-containing protein</fullName>
    </submittedName>
</protein>
<accession>A0ABW4IU20</accession>
<comment type="caution">
    <text evidence="2">The sequence shown here is derived from an EMBL/GenBank/DDBJ whole genome shotgun (WGS) entry which is preliminary data.</text>
</comment>
<dbReference type="EMBL" id="JBHUDX010000062">
    <property type="protein sequence ID" value="MFD1660870.1"/>
    <property type="molecule type" value="Genomic_DNA"/>
</dbReference>
<feature type="non-terminal residue" evidence="2">
    <location>
        <position position="1"/>
    </location>
</feature>
<keyword evidence="3" id="KW-1185">Reference proteome</keyword>
<dbReference type="InterPro" id="IPR007278">
    <property type="entry name" value="DUF397"/>
</dbReference>
<organism evidence="2 3">
    <name type="scientific">Streptomyces caeni</name>
    <dbReference type="NCBI Taxonomy" id="2307231"/>
    <lineage>
        <taxon>Bacteria</taxon>
        <taxon>Bacillati</taxon>
        <taxon>Actinomycetota</taxon>
        <taxon>Actinomycetes</taxon>
        <taxon>Kitasatosporales</taxon>
        <taxon>Streptomycetaceae</taxon>
        <taxon>Streptomyces</taxon>
    </lineage>
</organism>
<reference evidence="3" key="1">
    <citation type="journal article" date="2019" name="Int. J. Syst. Evol. Microbiol.">
        <title>The Global Catalogue of Microorganisms (GCM) 10K type strain sequencing project: providing services to taxonomists for standard genome sequencing and annotation.</title>
        <authorList>
            <consortium name="The Broad Institute Genomics Platform"/>
            <consortium name="The Broad Institute Genome Sequencing Center for Infectious Disease"/>
            <person name="Wu L."/>
            <person name="Ma J."/>
        </authorList>
    </citation>
    <scope>NUCLEOTIDE SEQUENCE [LARGE SCALE GENOMIC DNA]</scope>
    <source>
        <strain evidence="3">CGMCC 1.12470</strain>
    </source>
</reference>